<organism evidence="3 4">
    <name type="scientific">Tritrichomonas musculus</name>
    <dbReference type="NCBI Taxonomy" id="1915356"/>
    <lineage>
        <taxon>Eukaryota</taxon>
        <taxon>Metamonada</taxon>
        <taxon>Parabasalia</taxon>
        <taxon>Tritrichomonadida</taxon>
        <taxon>Tritrichomonadidae</taxon>
        <taxon>Tritrichomonas</taxon>
    </lineage>
</organism>
<dbReference type="EMBL" id="JAPFFF010000037">
    <property type="protein sequence ID" value="KAK8842864.1"/>
    <property type="molecule type" value="Genomic_DNA"/>
</dbReference>
<feature type="region of interest" description="Disordered" evidence="2">
    <location>
        <begin position="419"/>
        <end position="463"/>
    </location>
</feature>
<name>A0ABR2H9I6_9EUKA</name>
<feature type="compositionally biased region" description="Basic residues" evidence="2">
    <location>
        <begin position="453"/>
        <end position="463"/>
    </location>
</feature>
<evidence type="ECO:0000256" key="2">
    <source>
        <dbReference type="SAM" id="MobiDB-lite"/>
    </source>
</evidence>
<accession>A0ABR2H9I6</accession>
<feature type="compositionally biased region" description="Polar residues" evidence="2">
    <location>
        <begin position="317"/>
        <end position="328"/>
    </location>
</feature>
<feature type="compositionally biased region" description="Basic and acidic residues" evidence="2">
    <location>
        <begin position="438"/>
        <end position="452"/>
    </location>
</feature>
<dbReference type="Proteomes" id="UP001470230">
    <property type="component" value="Unassembled WGS sequence"/>
</dbReference>
<evidence type="ECO:0000313" key="3">
    <source>
        <dbReference type="EMBL" id="KAK8842864.1"/>
    </source>
</evidence>
<evidence type="ECO:0000313" key="4">
    <source>
        <dbReference type="Proteomes" id="UP001470230"/>
    </source>
</evidence>
<feature type="compositionally biased region" description="Low complexity" evidence="2">
    <location>
        <begin position="427"/>
        <end position="436"/>
    </location>
</feature>
<sequence>MSREFPQNQVSQPPLSPTERSNTANLTEISNIQGQNDERNNHFSHQDLSHTTQAFNDMKANYEELIGKFSNSPLSSGSNSSNSINAFPNKSPTYIGDISSNFLSDENAELEVQQWGIMWTHLVSMITQVIPYQQSNLNLPKTGNEKRAILVDLVSKLCENATNPKIIEDYNILKKKYQKNKKSLKKLREQGEALMIDVKRNKELLNQHLEKFNQNDDYKLNQKIKQLEDLLKKQVQGQAELLSMDLQQQNCQSSKRFLSNKSQSQNQSISTNYFNNDDIAIEEEEEDIEGVVNEEAQNLINTMKKTEKVIKKQIKLENQNASKSASRNLNKKNKNKIKKNHHKKEVEIEYDYEYDNDNDDPEPYSSDDDERHNTIQQSRKTNHHHKHQISNNKRTKIIFEQNKKHSSNINQSRAQTQIQINKNDLFSSSSSSSLSSESEDKYIDSKRSEKGKQLKQKSKKTISKSKINDTIDNLDESIEDNNQKSKKIQIKTKVKSNTLNSKTTNKAEKIRFRHDDADSEELEFNNNNTGAINITKRTKRKNSPDLQMRKALGDDVNQLVVVANSLKKDYKRLRKALGNDSTGSEISIEQLSRIHDSLISVENQFDNISE</sequence>
<feature type="compositionally biased region" description="Basic residues" evidence="2">
    <location>
        <begin position="380"/>
        <end position="395"/>
    </location>
</feature>
<comment type="caution">
    <text evidence="3">The sequence shown here is derived from an EMBL/GenBank/DDBJ whole genome shotgun (WGS) entry which is preliminary data.</text>
</comment>
<feature type="compositionally biased region" description="Basic residues" evidence="2">
    <location>
        <begin position="329"/>
        <end position="343"/>
    </location>
</feature>
<keyword evidence="4" id="KW-1185">Reference proteome</keyword>
<protein>
    <submittedName>
        <fullName evidence="3">Uncharacterized protein</fullName>
    </submittedName>
</protein>
<gene>
    <name evidence="3" type="ORF">M9Y10_025730</name>
</gene>
<evidence type="ECO:0000256" key="1">
    <source>
        <dbReference type="SAM" id="Coils"/>
    </source>
</evidence>
<feature type="coiled-coil region" evidence="1">
    <location>
        <begin position="167"/>
        <end position="215"/>
    </location>
</feature>
<feature type="region of interest" description="Disordered" evidence="2">
    <location>
        <begin position="317"/>
        <end position="395"/>
    </location>
</feature>
<proteinExistence type="predicted"/>
<keyword evidence="1" id="KW-0175">Coiled coil</keyword>
<reference evidence="3 4" key="1">
    <citation type="submission" date="2024-04" db="EMBL/GenBank/DDBJ databases">
        <title>Tritrichomonas musculus Genome.</title>
        <authorList>
            <person name="Alves-Ferreira E."/>
            <person name="Grigg M."/>
            <person name="Lorenzi H."/>
            <person name="Galac M."/>
        </authorList>
    </citation>
    <scope>NUCLEOTIDE SEQUENCE [LARGE SCALE GENOMIC DNA]</scope>
    <source>
        <strain evidence="3 4">EAF2021</strain>
    </source>
</reference>
<feature type="region of interest" description="Disordered" evidence="2">
    <location>
        <begin position="1"/>
        <end position="23"/>
    </location>
</feature>
<feature type="compositionally biased region" description="Acidic residues" evidence="2">
    <location>
        <begin position="348"/>
        <end position="368"/>
    </location>
</feature>